<reference evidence="1 2" key="2">
    <citation type="journal article" date="2010" name="Stand. Genomic Sci.">
        <title>Complete genome sequence of Kribbella flavida type strain (IFO 14399).</title>
        <authorList>
            <person name="Pukall R."/>
            <person name="Lapidus A."/>
            <person name="Glavina Del Rio T."/>
            <person name="Copeland A."/>
            <person name="Tice H."/>
            <person name="Cheng J.-F."/>
            <person name="Lucas S."/>
            <person name="Chen F."/>
            <person name="Nolan M."/>
            <person name="LaButti K."/>
            <person name="Pati A."/>
            <person name="Ivanova N."/>
            <person name="Mavrommatis K."/>
            <person name="Mikhailova N."/>
            <person name="Pitluck S."/>
            <person name="Bruce D."/>
            <person name="Goodwin L."/>
            <person name="Land M."/>
            <person name="Hauser L."/>
            <person name="Chang Y.-J."/>
            <person name="Jeffries C.D."/>
            <person name="Chen A."/>
            <person name="Palaniappan K."/>
            <person name="Chain P."/>
            <person name="Rohde M."/>
            <person name="Goeker M."/>
            <person name="Bristow J."/>
            <person name="Eisen J.A."/>
            <person name="Markowitz V."/>
            <person name="Hugenholtz P."/>
            <person name="Kyrpides N.C."/>
            <person name="Klenk H.-P."/>
            <person name="Brettin T."/>
        </authorList>
    </citation>
    <scope>NUCLEOTIDE SEQUENCE [LARGE SCALE GENOMIC DNA]</scope>
    <source>
        <strain evidence="2">DSM 17836 / JCM 10339 / NBRC 14399</strain>
    </source>
</reference>
<dbReference type="EMBL" id="CP001736">
    <property type="protein sequence ID" value="ADB33749.1"/>
    <property type="molecule type" value="Genomic_DNA"/>
</dbReference>
<reference evidence="2" key="1">
    <citation type="submission" date="2009-09" db="EMBL/GenBank/DDBJ databases">
        <title>The complete genome of Kribbella flavida DSM 17836.</title>
        <authorList>
            <consortium name="US DOE Joint Genome Institute (JGI-PGF)"/>
            <person name="Lucas S."/>
            <person name="Copeland A."/>
            <person name="Lapidus A."/>
            <person name="Glavina del Rio T."/>
            <person name="Dalin E."/>
            <person name="Tice H."/>
            <person name="Bruce D."/>
            <person name="Goodwin L."/>
            <person name="Pitluck S."/>
            <person name="Kyrpides N."/>
            <person name="Mavromatis K."/>
            <person name="Ivanova N."/>
            <person name="Saunders E."/>
            <person name="Brettin T."/>
            <person name="Detter J.C."/>
            <person name="Han C."/>
            <person name="Larimer F."/>
            <person name="Land M."/>
            <person name="Hauser L."/>
            <person name="Markowitz V."/>
            <person name="Cheng J.-F."/>
            <person name="Hugenholtz P."/>
            <person name="Woyke T."/>
            <person name="Wu D."/>
            <person name="Pukall R."/>
            <person name="Klenk H.-P."/>
            <person name="Eisen J.A."/>
        </authorList>
    </citation>
    <scope>NUCLEOTIDE SEQUENCE [LARGE SCALE GENOMIC DNA]</scope>
    <source>
        <strain evidence="2">DSM 17836 / JCM 10339 / NBRC 14399</strain>
    </source>
</reference>
<evidence type="ECO:0000313" key="2">
    <source>
        <dbReference type="Proteomes" id="UP000007967"/>
    </source>
</evidence>
<accession>D2PZE0</accession>
<dbReference type="InterPro" id="IPR045592">
    <property type="entry name" value="DUF6461"/>
</dbReference>
<dbReference type="RefSeq" id="WP_012922303.1">
    <property type="nucleotide sequence ID" value="NC_013729.1"/>
</dbReference>
<gene>
    <name evidence="1" type="ordered locus">Kfla_4732</name>
</gene>
<organism evidence="1 2">
    <name type="scientific">Kribbella flavida (strain DSM 17836 / JCM 10339 / NBRC 14399)</name>
    <dbReference type="NCBI Taxonomy" id="479435"/>
    <lineage>
        <taxon>Bacteria</taxon>
        <taxon>Bacillati</taxon>
        <taxon>Actinomycetota</taxon>
        <taxon>Actinomycetes</taxon>
        <taxon>Propionibacteriales</taxon>
        <taxon>Kribbellaceae</taxon>
        <taxon>Kribbella</taxon>
    </lineage>
</organism>
<dbReference type="OrthoDB" id="4460129at2"/>
<name>D2PZE0_KRIFD</name>
<dbReference type="Proteomes" id="UP000007967">
    <property type="component" value="Chromosome"/>
</dbReference>
<dbReference type="KEGG" id="kfl:Kfla_4732"/>
<dbReference type="HOGENOM" id="CLU_2167624_0_0_11"/>
<proteinExistence type="predicted"/>
<keyword evidence="2" id="KW-1185">Reference proteome</keyword>
<dbReference type="AlphaFoldDB" id="D2PZE0"/>
<evidence type="ECO:0000313" key="1">
    <source>
        <dbReference type="EMBL" id="ADB33749.1"/>
    </source>
</evidence>
<protein>
    <submittedName>
        <fullName evidence="1">Uncharacterized protein</fullName>
    </submittedName>
</protein>
<dbReference type="Pfam" id="PF20062">
    <property type="entry name" value="DUF6461"/>
    <property type="match status" value="2"/>
</dbReference>
<sequence>MTAADDYLWTQPDLQNCDCVTMVQDIAPDELLDRLGATERGGPVDFAGLCQLPPDGPIVVGFEVEDGEDDDYEIGPVQEASYALMEHLTGVRLTPELVTATIFTTGPVAG</sequence>